<name>T2DN17_ALTMD</name>
<proteinExistence type="predicted"/>
<reference evidence="1 2" key="1">
    <citation type="journal article" date="2008" name="ISME J.">
        <title>Comparative genomics of two ecotypes of the marine planktonic copiotroph Alteromonas macleodii suggests alternative lifestyles associated with different kinds of particulate organic matter.</title>
        <authorList>
            <person name="Ivars-Martinez E."/>
            <person name="Martin-Cuadrado A.B."/>
            <person name="D'Auria G."/>
            <person name="Mira A."/>
            <person name="Ferriera S."/>
            <person name="Johnson J."/>
            <person name="Friedman R."/>
            <person name="Rodriguez-Valera F."/>
        </authorList>
    </citation>
    <scope>NUCLEOTIDE SEQUENCE [LARGE SCALE GENOMIC DNA]</scope>
    <source>
        <strain evidence="2">DSM 17117 / CIP 110805 / LMG 28347 / Deep ecotype</strain>
    </source>
</reference>
<dbReference type="KEGG" id="amc:MADE_000001022495"/>
<evidence type="ECO:0000313" key="1">
    <source>
        <dbReference type="EMBL" id="AGV54068.1"/>
    </source>
</evidence>
<accession>T2DN17</accession>
<dbReference type="EMBL" id="CP001103">
    <property type="protein sequence ID" value="AGV54068.1"/>
    <property type="molecule type" value="Genomic_DNA"/>
</dbReference>
<evidence type="ECO:0000313" key="2">
    <source>
        <dbReference type="Proteomes" id="UP000001870"/>
    </source>
</evidence>
<dbReference type="HOGENOM" id="CLU_3163879_0_0_6"/>
<organism evidence="1 2">
    <name type="scientific">Alteromonas mediterranea (strain DSM 17117 / CIP 110805 / LMG 28347 / Deep ecotype)</name>
    <dbReference type="NCBI Taxonomy" id="1774373"/>
    <lineage>
        <taxon>Bacteria</taxon>
        <taxon>Pseudomonadati</taxon>
        <taxon>Pseudomonadota</taxon>
        <taxon>Gammaproteobacteria</taxon>
        <taxon>Alteromonadales</taxon>
        <taxon>Alteromonadaceae</taxon>
        <taxon>Alteromonas/Salinimonas group</taxon>
        <taxon>Alteromonas</taxon>
    </lineage>
</organism>
<dbReference type="Proteomes" id="UP000001870">
    <property type="component" value="Chromosome"/>
</dbReference>
<gene>
    <name evidence="1" type="ORF">MADE_000001022495</name>
</gene>
<protein>
    <submittedName>
        <fullName evidence="1">Uncharacterized protein</fullName>
    </submittedName>
</protein>
<keyword evidence="2" id="KW-1185">Reference proteome</keyword>
<sequence>MSNGKFRIIKGMSATFVFLAGDSHQSLAAIFHKLGSNSTYIVVIHHD</sequence>
<reference evidence="1 2" key="2">
    <citation type="journal article" date="2015" name="Antonie Van Leeuwenhoek">
        <title>Ecophysiological diversity of a novel member of the genus Alteromonas, and description of Alteromonas mediterranea sp. nov.</title>
        <authorList>
            <person name="Ivanova E.P."/>
            <person name="Lopez-Perez M."/>
            <person name="Zabalos M."/>
            <person name="Nguyen S.H."/>
            <person name="Webb H.K."/>
            <person name="Ryan J."/>
            <person name="Lagutin K."/>
            <person name="Vyssotski M."/>
            <person name="Crawford R.J."/>
            <person name="Rodriguez-Valera F."/>
        </authorList>
    </citation>
    <scope>NUCLEOTIDE SEQUENCE [LARGE SCALE GENOMIC DNA]</scope>
    <source>
        <strain evidence="2">DSM 17117 / CIP 110805 / LMG 28347 / Deep ecotype</strain>
    </source>
</reference>
<dbReference type="AlphaFoldDB" id="T2DN17"/>